<evidence type="ECO:0000256" key="2">
    <source>
        <dbReference type="ARBA" id="ARBA00022801"/>
    </source>
</evidence>
<dbReference type="InterPro" id="IPR029058">
    <property type="entry name" value="AB_hydrolase_fold"/>
</dbReference>
<dbReference type="Gene3D" id="3.40.50.1820">
    <property type="entry name" value="alpha/beta hydrolase"/>
    <property type="match status" value="1"/>
</dbReference>
<keyword evidence="2 3" id="KW-0378">Hydrolase</keyword>
<keyword evidence="4" id="KW-1185">Reference proteome</keyword>
<proteinExistence type="inferred from homology"/>
<dbReference type="PANTHER" id="PTHR22946">
    <property type="entry name" value="DIENELACTONE HYDROLASE DOMAIN-CONTAINING PROTEIN-RELATED"/>
    <property type="match status" value="1"/>
</dbReference>
<dbReference type="Pfam" id="PF06500">
    <property type="entry name" value="FrsA-like"/>
    <property type="match status" value="1"/>
</dbReference>
<evidence type="ECO:0000313" key="4">
    <source>
        <dbReference type="Proteomes" id="UP001592531"/>
    </source>
</evidence>
<protein>
    <submittedName>
        <fullName evidence="3">Alpha/beta hydrolase</fullName>
    </submittedName>
</protein>
<comment type="similarity">
    <text evidence="1">Belongs to the AB hydrolase superfamily.</text>
</comment>
<dbReference type="Proteomes" id="UP001592531">
    <property type="component" value="Unassembled WGS sequence"/>
</dbReference>
<gene>
    <name evidence="3" type="ORF">ACEZDE_05520</name>
</gene>
<name>A0ABV6VQR9_9ACTN</name>
<organism evidence="3 4">
    <name type="scientific">Streptacidiphilus cavernicola</name>
    <dbReference type="NCBI Taxonomy" id="3342716"/>
    <lineage>
        <taxon>Bacteria</taxon>
        <taxon>Bacillati</taxon>
        <taxon>Actinomycetota</taxon>
        <taxon>Actinomycetes</taxon>
        <taxon>Kitasatosporales</taxon>
        <taxon>Streptomycetaceae</taxon>
        <taxon>Streptacidiphilus</taxon>
    </lineage>
</organism>
<evidence type="ECO:0000256" key="1">
    <source>
        <dbReference type="ARBA" id="ARBA00008645"/>
    </source>
</evidence>
<dbReference type="RefSeq" id="WP_380532977.1">
    <property type="nucleotide sequence ID" value="NZ_JBHFAB010000003.1"/>
</dbReference>
<dbReference type="InterPro" id="IPR010520">
    <property type="entry name" value="FrsA-like"/>
</dbReference>
<reference evidence="3 4" key="1">
    <citation type="submission" date="2024-09" db="EMBL/GenBank/DDBJ databases">
        <authorList>
            <person name="Lee S.D."/>
        </authorList>
    </citation>
    <scope>NUCLEOTIDE SEQUENCE [LARGE SCALE GENOMIC DNA]</scope>
    <source>
        <strain evidence="3 4">N8-3</strain>
    </source>
</reference>
<dbReference type="EMBL" id="JBHFAB010000003">
    <property type="protein sequence ID" value="MFC1416097.1"/>
    <property type="molecule type" value="Genomic_DNA"/>
</dbReference>
<dbReference type="InterPro" id="IPR050261">
    <property type="entry name" value="FrsA_esterase"/>
</dbReference>
<dbReference type="PANTHER" id="PTHR22946:SF12">
    <property type="entry name" value="CONIDIAL PIGMENT BIOSYNTHESIS PROTEIN AYG1 (AFU_ORTHOLOGUE AFUA_2G17550)"/>
    <property type="match status" value="1"/>
</dbReference>
<evidence type="ECO:0000313" key="3">
    <source>
        <dbReference type="EMBL" id="MFC1416097.1"/>
    </source>
</evidence>
<dbReference type="SUPFAM" id="SSF53474">
    <property type="entry name" value="alpha/beta-Hydrolases"/>
    <property type="match status" value="1"/>
</dbReference>
<comment type="caution">
    <text evidence="3">The sequence shown here is derived from an EMBL/GenBank/DDBJ whole genome shotgun (WGS) entry which is preliminary data.</text>
</comment>
<accession>A0ABV6VQR9</accession>
<dbReference type="GO" id="GO:0016787">
    <property type="term" value="F:hydrolase activity"/>
    <property type="evidence" value="ECO:0007669"/>
    <property type="project" value="UniProtKB-KW"/>
</dbReference>
<sequence length="427" mass="48097">MPTLPSGVERRVERFREQRWVLDNVIRSVGVTWDQGDMDFALFPCGIGALGDFLRVERNVKKYNDIAREYSAAGKRRQEAAENLDQQGYTVAARESYYIASVLYGQAQWPIADHTRQNHELEKRKNHCYAKYAEYADHIVRRAEIPYQGKALPGWLHLPPDYKPGDKVPCVITVGGMDSTKEICVALTGDQLLSRGIAVFLFDGPGQYSAALREIFVTEAGFYEAGRAIYDWLGQQSEIDTEQIAVRGVSMGAMWASQISTVIPTTKACAIAYPSYEQGEDTAFQMNSPTFKLRFMFMAGYEDEAEFDKFIQGVNSHGLGEKVACPYLVCSGEDDDWSSIESTFEVLNDVRTPKELLLYQGEGHTLHSRPSSYLGPNEFVYMADWISDRFKGKPMESVLSVVDATGRIHREPWGEDRSYDYGLPGLV</sequence>